<reference evidence="5" key="1">
    <citation type="submission" date="2019-11" db="EMBL/GenBank/DDBJ databases">
        <title>Complete genome sequence of Corynebacterium kalinowskii 1959, a novel Corynebacterium species isolated from soil of a small paddock in Vilsendorf, Germany.</title>
        <authorList>
            <person name="Schaffert L."/>
            <person name="Ruwe M."/>
            <person name="Milse J."/>
            <person name="Hanuschka K."/>
            <person name="Ortseifen V."/>
            <person name="Droste J."/>
            <person name="Brandt D."/>
            <person name="Schlueter L."/>
            <person name="Kutter Y."/>
            <person name="Vinke S."/>
            <person name="Viehoefer P."/>
            <person name="Jacob L."/>
            <person name="Luebke N.-C."/>
            <person name="Schulte-Berndt E."/>
            <person name="Hain C."/>
            <person name="Linder M."/>
            <person name="Schmidt P."/>
            <person name="Wollenschlaeger L."/>
            <person name="Luttermann T."/>
            <person name="Thieme E."/>
            <person name="Hassa J."/>
            <person name="Haak M."/>
            <person name="Wittchen M."/>
            <person name="Mentz A."/>
            <person name="Persicke M."/>
            <person name="Busche T."/>
            <person name="Ruckert C."/>
        </authorList>
    </citation>
    <scope>NUCLEOTIDE SEQUENCE [LARGE SCALE GENOMIC DNA]</scope>
    <source>
        <strain evidence="5">1959</strain>
    </source>
</reference>
<keyword evidence="3" id="KW-0732">Signal</keyword>
<protein>
    <recommendedName>
        <fullName evidence="6">Secreted protein</fullName>
    </recommendedName>
</protein>
<dbReference type="KEGG" id="ckw:CKALI_00510"/>
<evidence type="ECO:0000313" key="4">
    <source>
        <dbReference type="EMBL" id="QGU01003.1"/>
    </source>
</evidence>
<evidence type="ECO:0008006" key="6">
    <source>
        <dbReference type="Google" id="ProtNLM"/>
    </source>
</evidence>
<evidence type="ECO:0000256" key="1">
    <source>
        <dbReference type="SAM" id="MobiDB-lite"/>
    </source>
</evidence>
<dbReference type="EMBL" id="CP046452">
    <property type="protein sequence ID" value="QGU01003.1"/>
    <property type="molecule type" value="Genomic_DNA"/>
</dbReference>
<feature type="transmembrane region" description="Helical" evidence="2">
    <location>
        <begin position="280"/>
        <end position="302"/>
    </location>
</feature>
<organism evidence="4 5">
    <name type="scientific">Corynebacterium kalinowskii</name>
    <dbReference type="NCBI Taxonomy" id="2675216"/>
    <lineage>
        <taxon>Bacteria</taxon>
        <taxon>Bacillati</taxon>
        <taxon>Actinomycetota</taxon>
        <taxon>Actinomycetes</taxon>
        <taxon>Mycobacteriales</taxon>
        <taxon>Corynebacteriaceae</taxon>
        <taxon>Corynebacterium</taxon>
    </lineage>
</organism>
<feature type="signal peptide" evidence="3">
    <location>
        <begin position="1"/>
        <end position="21"/>
    </location>
</feature>
<gene>
    <name evidence="4" type="ORF">CKALI_00510</name>
</gene>
<evidence type="ECO:0000313" key="5">
    <source>
        <dbReference type="Proteomes" id="UP000427071"/>
    </source>
</evidence>
<sequence>MRRLLACLVTASALTIAPAYGQVLPPGVDIQSMVGGPYSVPAGQTTTIDLGIPVTANYSGGGWSVASAGSAVTVTAPASGSVTVPVSAQGYNATVTLIAEEGAEVPTDVPADILESVAPGAGAGAPGISSAPTAPSSVAAPSGSSSSEPNRAEAEQIHLNATIEGNKIVAKLSLSQAINLYNRFGSTSTDGVKLRYLDVNGNEIKGVKREIDKGSRTLTLTYPEGATPDNPFIMEAVKDGAAIAIVTLTDSAVPAVTPTDPAKSPSQPATVSTESSTKKYGLYAVGGVLVLLLLVGLVTSLLRRKG</sequence>
<feature type="region of interest" description="Disordered" evidence="1">
    <location>
        <begin position="122"/>
        <end position="152"/>
    </location>
</feature>
<name>A0A6B8V9E1_9CORY</name>
<dbReference type="Proteomes" id="UP000427071">
    <property type="component" value="Chromosome"/>
</dbReference>
<keyword evidence="2" id="KW-0472">Membrane</keyword>
<evidence type="ECO:0000256" key="3">
    <source>
        <dbReference type="SAM" id="SignalP"/>
    </source>
</evidence>
<dbReference type="RefSeq" id="WP_156191442.1">
    <property type="nucleotide sequence ID" value="NZ_CP046452.1"/>
</dbReference>
<proteinExistence type="predicted"/>
<keyword evidence="2" id="KW-0812">Transmembrane</keyword>
<feature type="compositionally biased region" description="Low complexity" evidence="1">
    <location>
        <begin position="126"/>
        <end position="149"/>
    </location>
</feature>
<evidence type="ECO:0000256" key="2">
    <source>
        <dbReference type="SAM" id="Phobius"/>
    </source>
</evidence>
<feature type="chain" id="PRO_5039399976" description="Secreted protein" evidence="3">
    <location>
        <begin position="22"/>
        <end position="306"/>
    </location>
</feature>
<keyword evidence="5" id="KW-1185">Reference proteome</keyword>
<keyword evidence="2" id="KW-1133">Transmembrane helix</keyword>
<dbReference type="AlphaFoldDB" id="A0A6B8V9E1"/>
<accession>A0A6B8V9E1</accession>